<dbReference type="GO" id="GO:0005524">
    <property type="term" value="F:ATP binding"/>
    <property type="evidence" value="ECO:0007669"/>
    <property type="project" value="UniProtKB-KW"/>
</dbReference>
<feature type="domain" description="Histidine kinase/HSP90-like ATPase" evidence="2">
    <location>
        <begin position="29"/>
        <end position="122"/>
    </location>
</feature>
<name>A0ABT3TRX6_9ACTN</name>
<dbReference type="RefSeq" id="WP_266597888.1">
    <property type="nucleotide sequence ID" value="NZ_JAPHNL010000068.1"/>
</dbReference>
<organism evidence="3 4">
    <name type="scientific">Streptomyces beihaiensis</name>
    <dbReference type="NCBI Taxonomy" id="2984495"/>
    <lineage>
        <taxon>Bacteria</taxon>
        <taxon>Bacillati</taxon>
        <taxon>Actinomycetota</taxon>
        <taxon>Actinomycetes</taxon>
        <taxon>Kitasatosporales</taxon>
        <taxon>Streptomycetaceae</taxon>
        <taxon>Streptomyces</taxon>
    </lineage>
</organism>
<sequence>MEAHEIRLPVAGTPAAARDARRQLALGIRTAWGDLLDRDLLDTVELAAGELIANAVRHAGGGPIWAGARLDDAGLLLDVTDSASDGRLPQVALPDPEAEGGRGLFLVAALADLHGCDQLPSGKRCWAQFKVGAPFPAIPSRLPSQRS</sequence>
<evidence type="ECO:0000256" key="1">
    <source>
        <dbReference type="ARBA" id="ARBA00022527"/>
    </source>
</evidence>
<keyword evidence="4" id="KW-1185">Reference proteome</keyword>
<dbReference type="InterPro" id="IPR050267">
    <property type="entry name" value="Anti-sigma-factor_SerPK"/>
</dbReference>
<keyword evidence="1" id="KW-0418">Kinase</keyword>
<keyword evidence="3" id="KW-0547">Nucleotide-binding</keyword>
<dbReference type="Proteomes" id="UP001163064">
    <property type="component" value="Unassembled WGS sequence"/>
</dbReference>
<evidence type="ECO:0000313" key="3">
    <source>
        <dbReference type="EMBL" id="MCX3059797.1"/>
    </source>
</evidence>
<reference evidence="3" key="1">
    <citation type="submission" date="2022-10" db="EMBL/GenBank/DDBJ databases">
        <title>Streptomyces beihaiensis sp. nov., a chitin degrading actinobacterium, isolated from shrimp pond soil.</title>
        <authorList>
            <person name="Xie J."/>
            <person name="Shen N."/>
        </authorList>
    </citation>
    <scope>NUCLEOTIDE SEQUENCE</scope>
    <source>
        <strain evidence="3">GXMU-J5</strain>
    </source>
</reference>
<accession>A0ABT3TRX6</accession>
<keyword evidence="1" id="KW-0723">Serine/threonine-protein kinase</keyword>
<dbReference type="EMBL" id="JAPHNL010000068">
    <property type="protein sequence ID" value="MCX3059797.1"/>
    <property type="molecule type" value="Genomic_DNA"/>
</dbReference>
<dbReference type="CDD" id="cd16936">
    <property type="entry name" value="HATPase_RsbW-like"/>
    <property type="match status" value="1"/>
</dbReference>
<dbReference type="PANTHER" id="PTHR35526:SF3">
    <property type="entry name" value="ANTI-SIGMA-F FACTOR RSBW"/>
    <property type="match status" value="1"/>
</dbReference>
<dbReference type="InterPro" id="IPR036890">
    <property type="entry name" value="HATPase_C_sf"/>
</dbReference>
<dbReference type="SUPFAM" id="SSF55874">
    <property type="entry name" value="ATPase domain of HSP90 chaperone/DNA topoisomerase II/histidine kinase"/>
    <property type="match status" value="1"/>
</dbReference>
<evidence type="ECO:0000313" key="4">
    <source>
        <dbReference type="Proteomes" id="UP001163064"/>
    </source>
</evidence>
<gene>
    <name evidence="3" type="ORF">OFY01_08480</name>
</gene>
<dbReference type="Pfam" id="PF13581">
    <property type="entry name" value="HATPase_c_2"/>
    <property type="match status" value="1"/>
</dbReference>
<dbReference type="PANTHER" id="PTHR35526">
    <property type="entry name" value="ANTI-SIGMA-F FACTOR RSBW-RELATED"/>
    <property type="match status" value="1"/>
</dbReference>
<comment type="caution">
    <text evidence="3">The sequence shown here is derived from an EMBL/GenBank/DDBJ whole genome shotgun (WGS) entry which is preliminary data.</text>
</comment>
<keyword evidence="3" id="KW-0067">ATP-binding</keyword>
<proteinExistence type="predicted"/>
<dbReference type="InterPro" id="IPR003594">
    <property type="entry name" value="HATPase_dom"/>
</dbReference>
<keyword evidence="1" id="KW-0808">Transferase</keyword>
<dbReference type="Gene3D" id="3.30.565.10">
    <property type="entry name" value="Histidine kinase-like ATPase, C-terminal domain"/>
    <property type="match status" value="1"/>
</dbReference>
<protein>
    <submittedName>
        <fullName evidence="3">ATP-binding protein</fullName>
    </submittedName>
</protein>
<evidence type="ECO:0000259" key="2">
    <source>
        <dbReference type="Pfam" id="PF13581"/>
    </source>
</evidence>